<dbReference type="RefSeq" id="WP_343983719.1">
    <property type="nucleotide sequence ID" value="NZ_BAAAGK010000297.1"/>
</dbReference>
<accession>A0ABW2SZ49</accession>
<protein>
    <submittedName>
        <fullName evidence="2">DUF998 domain-containing protein</fullName>
    </submittedName>
</protein>
<evidence type="ECO:0000256" key="1">
    <source>
        <dbReference type="SAM" id="Phobius"/>
    </source>
</evidence>
<evidence type="ECO:0000313" key="3">
    <source>
        <dbReference type="Proteomes" id="UP001596514"/>
    </source>
</evidence>
<dbReference type="EMBL" id="JBHTEE010000001">
    <property type="protein sequence ID" value="MFC7601475.1"/>
    <property type="molecule type" value="Genomic_DNA"/>
</dbReference>
<dbReference type="Proteomes" id="UP001596514">
    <property type="component" value="Unassembled WGS sequence"/>
</dbReference>
<feature type="transmembrane region" description="Helical" evidence="1">
    <location>
        <begin position="101"/>
        <end position="121"/>
    </location>
</feature>
<feature type="transmembrane region" description="Helical" evidence="1">
    <location>
        <begin position="199"/>
        <end position="217"/>
    </location>
</feature>
<keyword evidence="3" id="KW-1185">Reference proteome</keyword>
<dbReference type="Pfam" id="PF06197">
    <property type="entry name" value="DUF998"/>
    <property type="match status" value="1"/>
</dbReference>
<gene>
    <name evidence="2" type="ORF">ACFQVD_15380</name>
</gene>
<feature type="transmembrane region" description="Helical" evidence="1">
    <location>
        <begin position="174"/>
        <end position="193"/>
    </location>
</feature>
<feature type="transmembrane region" description="Helical" evidence="1">
    <location>
        <begin position="27"/>
        <end position="48"/>
    </location>
</feature>
<keyword evidence="1" id="KW-0472">Membrane</keyword>
<keyword evidence="1" id="KW-1133">Transmembrane helix</keyword>
<organism evidence="2 3">
    <name type="scientific">Streptosporangium amethystogenes subsp. fukuiense</name>
    <dbReference type="NCBI Taxonomy" id="698418"/>
    <lineage>
        <taxon>Bacteria</taxon>
        <taxon>Bacillati</taxon>
        <taxon>Actinomycetota</taxon>
        <taxon>Actinomycetes</taxon>
        <taxon>Streptosporangiales</taxon>
        <taxon>Streptosporangiaceae</taxon>
        <taxon>Streptosporangium</taxon>
    </lineage>
</organism>
<sequence>MTTHTTSSAALDHHRAASARRDPATRALLIAGAAAGPLFYLSATVQMATRPGFDLRVHPISQLSTGELGWIQMTTFVLAGLGLVCLAIARRRVVTTGIGRGAVPVLIALGGLGFIVAGLFPQDAAYGFPVGAADGPAAETSWHAAVHMAAAIIAFTALAAAVVVALVRAIRGRRVAAAIGDGIVALVLLLPVMPEIASVQVAITGVFAFGWCTVVAGRRLCSLTRVLESEKKRS</sequence>
<name>A0ABW2SZ49_9ACTN</name>
<feature type="transmembrane region" description="Helical" evidence="1">
    <location>
        <begin position="68"/>
        <end position="89"/>
    </location>
</feature>
<evidence type="ECO:0000313" key="2">
    <source>
        <dbReference type="EMBL" id="MFC7601475.1"/>
    </source>
</evidence>
<proteinExistence type="predicted"/>
<dbReference type="InterPro" id="IPR009339">
    <property type="entry name" value="DUF998"/>
</dbReference>
<keyword evidence="1" id="KW-0812">Transmembrane</keyword>
<reference evidence="3" key="1">
    <citation type="journal article" date="2019" name="Int. J. Syst. Evol. Microbiol.">
        <title>The Global Catalogue of Microorganisms (GCM) 10K type strain sequencing project: providing services to taxonomists for standard genome sequencing and annotation.</title>
        <authorList>
            <consortium name="The Broad Institute Genomics Platform"/>
            <consortium name="The Broad Institute Genome Sequencing Center for Infectious Disease"/>
            <person name="Wu L."/>
            <person name="Ma J."/>
        </authorList>
    </citation>
    <scope>NUCLEOTIDE SEQUENCE [LARGE SCALE GENOMIC DNA]</scope>
    <source>
        <strain evidence="3">JCM 10083</strain>
    </source>
</reference>
<comment type="caution">
    <text evidence="2">The sequence shown here is derived from an EMBL/GenBank/DDBJ whole genome shotgun (WGS) entry which is preliminary data.</text>
</comment>
<feature type="transmembrane region" description="Helical" evidence="1">
    <location>
        <begin position="141"/>
        <end position="167"/>
    </location>
</feature>